<evidence type="ECO:0008006" key="3">
    <source>
        <dbReference type="Google" id="ProtNLM"/>
    </source>
</evidence>
<accession>A0A6A6BMF4</accession>
<dbReference type="AlphaFoldDB" id="A0A6A6BMF4"/>
<evidence type="ECO:0000313" key="1">
    <source>
        <dbReference type="EMBL" id="KAF2144017.1"/>
    </source>
</evidence>
<dbReference type="EMBL" id="ML995480">
    <property type="protein sequence ID" value="KAF2144017.1"/>
    <property type="molecule type" value="Genomic_DNA"/>
</dbReference>
<reference evidence="1" key="1">
    <citation type="journal article" date="2020" name="Stud. Mycol.">
        <title>101 Dothideomycetes genomes: a test case for predicting lifestyles and emergence of pathogens.</title>
        <authorList>
            <person name="Haridas S."/>
            <person name="Albert R."/>
            <person name="Binder M."/>
            <person name="Bloem J."/>
            <person name="Labutti K."/>
            <person name="Salamov A."/>
            <person name="Andreopoulos B."/>
            <person name="Baker S."/>
            <person name="Barry K."/>
            <person name="Bills G."/>
            <person name="Bluhm B."/>
            <person name="Cannon C."/>
            <person name="Castanera R."/>
            <person name="Culley D."/>
            <person name="Daum C."/>
            <person name="Ezra D."/>
            <person name="Gonzalez J."/>
            <person name="Henrissat B."/>
            <person name="Kuo A."/>
            <person name="Liang C."/>
            <person name="Lipzen A."/>
            <person name="Lutzoni F."/>
            <person name="Magnuson J."/>
            <person name="Mondo S."/>
            <person name="Nolan M."/>
            <person name="Ohm R."/>
            <person name="Pangilinan J."/>
            <person name="Park H.-J."/>
            <person name="Ramirez L."/>
            <person name="Alfaro M."/>
            <person name="Sun H."/>
            <person name="Tritt A."/>
            <person name="Yoshinaga Y."/>
            <person name="Zwiers L.-H."/>
            <person name="Turgeon B."/>
            <person name="Goodwin S."/>
            <person name="Spatafora J."/>
            <person name="Crous P."/>
            <person name="Grigoriev I."/>
        </authorList>
    </citation>
    <scope>NUCLEOTIDE SEQUENCE</scope>
    <source>
        <strain evidence="1">CBS 121167</strain>
    </source>
</reference>
<name>A0A6A6BMF4_9PEZI</name>
<dbReference type="RefSeq" id="XP_033399729.1">
    <property type="nucleotide sequence ID" value="XM_033540076.1"/>
</dbReference>
<protein>
    <recommendedName>
        <fullName evidence="3">F-box domain-containing protein</fullName>
    </recommendedName>
</protein>
<evidence type="ECO:0000313" key="2">
    <source>
        <dbReference type="Proteomes" id="UP000799438"/>
    </source>
</evidence>
<organism evidence="1 2">
    <name type="scientific">Aplosporella prunicola CBS 121167</name>
    <dbReference type="NCBI Taxonomy" id="1176127"/>
    <lineage>
        <taxon>Eukaryota</taxon>
        <taxon>Fungi</taxon>
        <taxon>Dikarya</taxon>
        <taxon>Ascomycota</taxon>
        <taxon>Pezizomycotina</taxon>
        <taxon>Dothideomycetes</taxon>
        <taxon>Dothideomycetes incertae sedis</taxon>
        <taxon>Botryosphaeriales</taxon>
        <taxon>Aplosporellaceae</taxon>
        <taxon>Aplosporella</taxon>
    </lineage>
</organism>
<dbReference type="GeneID" id="54297572"/>
<dbReference type="OrthoDB" id="2853639at2759"/>
<proteinExistence type="predicted"/>
<gene>
    <name evidence="1" type="ORF">K452DRAFT_285224</name>
</gene>
<sequence length="388" mass="42238">MPTTTTTTSPTLATLPADILLLLPAHLATIEDHLALSATSRRLRAALAHTSPRALLRLCAASSSVFFRPAPGLLVAACAGELAAWAAQTPTRAHDLRNAFRGGMEGLLELCVAVCGLSMERIRWVAGLRFGVLNIVGDLVDKCVGAQWYTTPRFWNGGVSDAWTLHAEPSATVLHMAVYGSLFGGALIRAIIHGTPVPASAALDARLDYIKYCVPDWACFATQNRAWGAVDRSPLPRRRVDPVGPYADGADAVCGTETHQLALAHLLRSRRWRGEWSVRVRTALQGGVPWERTKKPLSWRQLLWEQAVVWGRGLEGLAFLAGEEGAGKEREQGVSEADKAWLREVRAGISRLEREPERAVVGRQVTWEQWPWLAGDLAVCTSGYVCGT</sequence>
<dbReference type="Proteomes" id="UP000799438">
    <property type="component" value="Unassembled WGS sequence"/>
</dbReference>
<keyword evidence="2" id="KW-1185">Reference proteome</keyword>